<dbReference type="InterPro" id="IPR050250">
    <property type="entry name" value="Macrolide_Exporter_MacB"/>
</dbReference>
<evidence type="ECO:0000256" key="6">
    <source>
        <dbReference type="SAM" id="Phobius"/>
    </source>
</evidence>
<keyword evidence="5 6" id="KW-0472">Membrane</keyword>
<feature type="transmembrane region" description="Helical" evidence="6">
    <location>
        <begin position="291"/>
        <end position="310"/>
    </location>
</feature>
<feature type="transmembrane region" description="Helical" evidence="6">
    <location>
        <begin position="21"/>
        <end position="41"/>
    </location>
</feature>
<feature type="domain" description="MacB-like periplasmic core" evidence="8">
    <location>
        <begin position="453"/>
        <end position="634"/>
    </location>
</feature>
<sequence length="804" mass="90163">MIGSYIRVAFRNFRSQKAFTSLNVAGLALGLTASLLIFQYVKYERSFDAFHSRAKDIYRIQYNSWKNGQLDFESAVAVPAVGPALKNNFPEVEAFTRLYPVGGLMTYRSPTRGTISFQEEKVPYADPALFTVFDFQLIRGDEKTALLGPRKIVLSEQAAKKYFGDEDPLGKTMTYGGDENFEVTGIMANIPENSHIRFDLLLSYESLKEHYTDHYQTSWGWYDFYTYVLLKPGTDVKALQAKWDSYLLAERKADWGEGKQEFILRPLTDIHLYSNLLYEANPNDQRDGDSIQALETIAFFILIIAGINYINLTTARSFSRANEVGVRKVIGAMRSQLIIQFFVESFLLNVMALALAIALVALCWPAFSKLSGWNIPMDFLAKTDFWIQVLAVVVGGVILSGFYPALVMSSFKPIAVLKGKNVKSPGGNWLRQSLVVFQFATSVFLICGAVLVYRQLEYMKSSDLGIVIDKTIALKGPGNVDSLYHQHLEVFRNEVMQIPGVKSFTSSTNIPGVEIYWTGGIKRFSEGPADFIMVSHVAVDYDYVPGFGLKIIAGRNFSKDYPGDDRRLLVNRTFTKALHFKTPADAIGEKVSQQGDTLEIVGVVEDYHQMSLKSALAPMAFMLRPAARYYAIKFESADVRRVLGAIEKPWRTSFPETPLDYFFLDQFYNTQYDKDNRFGKVFTLFTGLAIFIASLGLLGLASHVTAARAKEIGIRKVLGSSIAGIVVLLLEGFMIPVAIACLLAWPLSWWATEVWLQSFPYRVSTSPLMFVISGVAILVIAFLCVFYQTLKAALLSPAKMLKYE</sequence>
<dbReference type="InterPro" id="IPR003838">
    <property type="entry name" value="ABC3_permease_C"/>
</dbReference>
<dbReference type="InterPro" id="IPR025857">
    <property type="entry name" value="MacB_PCD"/>
</dbReference>
<feature type="transmembrane region" description="Helical" evidence="6">
    <location>
        <begin position="722"/>
        <end position="748"/>
    </location>
</feature>
<feature type="domain" description="ABC3 transporter permease C-terminal" evidence="7">
    <location>
        <begin position="297"/>
        <end position="411"/>
    </location>
</feature>
<name>A0A385SMN8_9BACT</name>
<evidence type="ECO:0000259" key="8">
    <source>
        <dbReference type="Pfam" id="PF12704"/>
    </source>
</evidence>
<keyword evidence="3 6" id="KW-0812">Transmembrane</keyword>
<dbReference type="PANTHER" id="PTHR30572:SF18">
    <property type="entry name" value="ABC-TYPE MACROLIDE FAMILY EXPORT SYSTEM PERMEASE COMPONENT 2"/>
    <property type="match status" value="1"/>
</dbReference>
<organism evidence="9 10">
    <name type="scientific">Chryseolinea soli</name>
    <dbReference type="NCBI Taxonomy" id="2321403"/>
    <lineage>
        <taxon>Bacteria</taxon>
        <taxon>Pseudomonadati</taxon>
        <taxon>Bacteroidota</taxon>
        <taxon>Cytophagia</taxon>
        <taxon>Cytophagales</taxon>
        <taxon>Fulvivirgaceae</taxon>
        <taxon>Chryseolinea</taxon>
    </lineage>
</organism>
<evidence type="ECO:0000313" key="9">
    <source>
        <dbReference type="EMBL" id="AYB31621.1"/>
    </source>
</evidence>
<proteinExistence type="predicted"/>
<dbReference type="Proteomes" id="UP000266183">
    <property type="component" value="Chromosome"/>
</dbReference>
<evidence type="ECO:0000256" key="1">
    <source>
        <dbReference type="ARBA" id="ARBA00004651"/>
    </source>
</evidence>
<evidence type="ECO:0000259" key="7">
    <source>
        <dbReference type="Pfam" id="PF02687"/>
    </source>
</evidence>
<gene>
    <name evidence="9" type="ORF">D4L85_14065</name>
</gene>
<evidence type="ECO:0000256" key="4">
    <source>
        <dbReference type="ARBA" id="ARBA00022989"/>
    </source>
</evidence>
<dbReference type="RefSeq" id="WP_119754891.1">
    <property type="nucleotide sequence ID" value="NZ_CP032382.1"/>
</dbReference>
<dbReference type="KEGG" id="chk:D4L85_14065"/>
<feature type="domain" description="ABC3 transporter permease C-terminal" evidence="7">
    <location>
        <begin position="684"/>
        <end position="793"/>
    </location>
</feature>
<dbReference type="GO" id="GO:0005886">
    <property type="term" value="C:plasma membrane"/>
    <property type="evidence" value="ECO:0007669"/>
    <property type="project" value="UniProtKB-SubCell"/>
</dbReference>
<dbReference type="Pfam" id="PF02687">
    <property type="entry name" value="FtsX"/>
    <property type="match status" value="2"/>
</dbReference>
<comment type="subcellular location">
    <subcellularLocation>
        <location evidence="1">Cell membrane</location>
        <topology evidence="1">Multi-pass membrane protein</topology>
    </subcellularLocation>
</comment>
<protein>
    <submittedName>
        <fullName evidence="9">FtsX-like permease family protein</fullName>
    </submittedName>
</protein>
<keyword evidence="10" id="KW-1185">Reference proteome</keyword>
<feature type="transmembrane region" description="Helical" evidence="6">
    <location>
        <begin position="337"/>
        <end position="367"/>
    </location>
</feature>
<reference evidence="10" key="1">
    <citation type="submission" date="2018-09" db="EMBL/GenBank/DDBJ databases">
        <title>Chryseolinea sp. KIS68-18 isolated from soil.</title>
        <authorList>
            <person name="Weon H.-Y."/>
            <person name="Kwon S.-W."/>
            <person name="Lee S.A."/>
        </authorList>
    </citation>
    <scope>NUCLEOTIDE SEQUENCE [LARGE SCALE GENOMIC DNA]</scope>
    <source>
        <strain evidence="10">KIS68-18</strain>
    </source>
</reference>
<dbReference type="PANTHER" id="PTHR30572">
    <property type="entry name" value="MEMBRANE COMPONENT OF TRANSPORTER-RELATED"/>
    <property type="match status" value="1"/>
</dbReference>
<evidence type="ECO:0000313" key="10">
    <source>
        <dbReference type="Proteomes" id="UP000266183"/>
    </source>
</evidence>
<feature type="domain" description="MacB-like periplasmic core" evidence="8">
    <location>
        <begin position="20"/>
        <end position="243"/>
    </location>
</feature>
<feature type="transmembrane region" description="Helical" evidence="6">
    <location>
        <begin position="681"/>
        <end position="701"/>
    </location>
</feature>
<dbReference type="GO" id="GO:0022857">
    <property type="term" value="F:transmembrane transporter activity"/>
    <property type="evidence" value="ECO:0007669"/>
    <property type="project" value="TreeGrafter"/>
</dbReference>
<evidence type="ECO:0000256" key="3">
    <source>
        <dbReference type="ARBA" id="ARBA00022692"/>
    </source>
</evidence>
<dbReference type="EMBL" id="CP032382">
    <property type="protein sequence ID" value="AYB31621.1"/>
    <property type="molecule type" value="Genomic_DNA"/>
</dbReference>
<feature type="transmembrane region" description="Helical" evidence="6">
    <location>
        <begin position="768"/>
        <end position="790"/>
    </location>
</feature>
<evidence type="ECO:0000256" key="5">
    <source>
        <dbReference type="ARBA" id="ARBA00023136"/>
    </source>
</evidence>
<keyword evidence="4 6" id="KW-1133">Transmembrane helix</keyword>
<accession>A0A385SMN8</accession>
<dbReference type="Pfam" id="PF12704">
    <property type="entry name" value="MacB_PCD"/>
    <property type="match status" value="2"/>
</dbReference>
<feature type="transmembrane region" description="Helical" evidence="6">
    <location>
        <begin position="387"/>
        <end position="408"/>
    </location>
</feature>
<dbReference type="AlphaFoldDB" id="A0A385SMN8"/>
<keyword evidence="2" id="KW-1003">Cell membrane</keyword>
<dbReference type="OrthoDB" id="5933722at2"/>
<feature type="transmembrane region" description="Helical" evidence="6">
    <location>
        <begin position="429"/>
        <end position="453"/>
    </location>
</feature>
<evidence type="ECO:0000256" key="2">
    <source>
        <dbReference type="ARBA" id="ARBA00022475"/>
    </source>
</evidence>